<organism evidence="1 2">
    <name type="scientific">Alkaliphilus flagellatus</name>
    <dbReference type="NCBI Taxonomy" id="2841507"/>
    <lineage>
        <taxon>Bacteria</taxon>
        <taxon>Bacillati</taxon>
        <taxon>Bacillota</taxon>
        <taxon>Clostridia</taxon>
        <taxon>Peptostreptococcales</taxon>
        <taxon>Natronincolaceae</taxon>
        <taxon>Alkaliphilus</taxon>
    </lineage>
</organism>
<sequence>MEDKIVVTYCDHCSKEIYKGEQVKLCDGGHIVHEKCLQAFAIELVCSITITVEELKEDK</sequence>
<evidence type="ECO:0000313" key="1">
    <source>
        <dbReference type="EMBL" id="MBU5677886.1"/>
    </source>
</evidence>
<evidence type="ECO:0000313" key="2">
    <source>
        <dbReference type="Proteomes" id="UP000779508"/>
    </source>
</evidence>
<evidence type="ECO:0008006" key="3">
    <source>
        <dbReference type="Google" id="ProtNLM"/>
    </source>
</evidence>
<dbReference type="Proteomes" id="UP000779508">
    <property type="component" value="Unassembled WGS sequence"/>
</dbReference>
<accession>A0ABS6G5W7</accession>
<gene>
    <name evidence="1" type="ORF">KQI88_15820</name>
</gene>
<proteinExistence type="predicted"/>
<comment type="caution">
    <text evidence="1">The sequence shown here is derived from an EMBL/GenBank/DDBJ whole genome shotgun (WGS) entry which is preliminary data.</text>
</comment>
<reference evidence="1 2" key="1">
    <citation type="submission" date="2021-06" db="EMBL/GenBank/DDBJ databases">
        <authorList>
            <person name="Sun Q."/>
            <person name="Li D."/>
        </authorList>
    </citation>
    <scope>NUCLEOTIDE SEQUENCE [LARGE SCALE GENOMIC DNA]</scope>
    <source>
        <strain evidence="1 2">MSJ-5</strain>
    </source>
</reference>
<keyword evidence="2" id="KW-1185">Reference proteome</keyword>
<dbReference type="RefSeq" id="WP_216418976.1">
    <property type="nucleotide sequence ID" value="NZ_JAHLQK010000006.1"/>
</dbReference>
<protein>
    <recommendedName>
        <fullName evidence="3">RING-type domain-containing protein</fullName>
    </recommendedName>
</protein>
<name>A0ABS6G5W7_9FIRM</name>
<dbReference type="EMBL" id="JAHLQK010000006">
    <property type="protein sequence ID" value="MBU5677886.1"/>
    <property type="molecule type" value="Genomic_DNA"/>
</dbReference>